<evidence type="ECO:0000313" key="8">
    <source>
        <dbReference type="EMBL" id="KAJ7384327.1"/>
    </source>
</evidence>
<dbReference type="GO" id="GO:0005164">
    <property type="term" value="F:tumor necrosis factor receptor binding"/>
    <property type="evidence" value="ECO:0007669"/>
    <property type="project" value="InterPro"/>
</dbReference>
<comment type="caution">
    <text evidence="8">The sequence shown here is derived from an EMBL/GenBank/DDBJ whole genome shotgun (WGS) entry which is preliminary data.</text>
</comment>
<dbReference type="GO" id="GO:0005125">
    <property type="term" value="F:cytokine activity"/>
    <property type="evidence" value="ECO:0007669"/>
    <property type="project" value="UniProtKB-KW"/>
</dbReference>
<feature type="compositionally biased region" description="Polar residues" evidence="5">
    <location>
        <begin position="288"/>
        <end position="297"/>
    </location>
</feature>
<dbReference type="AlphaFoldDB" id="A0A9X0D223"/>
<protein>
    <submittedName>
        <fullName evidence="8">Tumor necrosis factor (Ligand) super, member 10</fullName>
    </submittedName>
</protein>
<feature type="domain" description="THD" evidence="7">
    <location>
        <begin position="281"/>
        <end position="424"/>
    </location>
</feature>
<feature type="compositionally biased region" description="Polar residues" evidence="5">
    <location>
        <begin position="119"/>
        <end position="130"/>
    </location>
</feature>
<comment type="subcellular location">
    <subcellularLocation>
        <location evidence="1">Membrane</location>
    </subcellularLocation>
</comment>
<feature type="compositionally biased region" description="Gly residues" evidence="5">
    <location>
        <begin position="226"/>
        <end position="240"/>
    </location>
</feature>
<organism evidence="8 9">
    <name type="scientific">Desmophyllum pertusum</name>
    <dbReference type="NCBI Taxonomy" id="174260"/>
    <lineage>
        <taxon>Eukaryota</taxon>
        <taxon>Metazoa</taxon>
        <taxon>Cnidaria</taxon>
        <taxon>Anthozoa</taxon>
        <taxon>Hexacorallia</taxon>
        <taxon>Scleractinia</taxon>
        <taxon>Caryophylliina</taxon>
        <taxon>Caryophylliidae</taxon>
        <taxon>Desmophyllum</taxon>
    </lineage>
</organism>
<evidence type="ECO:0000256" key="6">
    <source>
        <dbReference type="SAM" id="Phobius"/>
    </source>
</evidence>
<evidence type="ECO:0000256" key="2">
    <source>
        <dbReference type="ARBA" id="ARBA00008670"/>
    </source>
</evidence>
<dbReference type="OrthoDB" id="9446605at2759"/>
<dbReference type="PROSITE" id="PS50049">
    <property type="entry name" value="THD_2"/>
    <property type="match status" value="1"/>
</dbReference>
<proteinExistence type="inferred from homology"/>
<evidence type="ECO:0000313" key="9">
    <source>
        <dbReference type="Proteomes" id="UP001163046"/>
    </source>
</evidence>
<reference evidence="8" key="1">
    <citation type="submission" date="2023-01" db="EMBL/GenBank/DDBJ databases">
        <title>Genome assembly of the deep-sea coral Lophelia pertusa.</title>
        <authorList>
            <person name="Herrera S."/>
            <person name="Cordes E."/>
        </authorList>
    </citation>
    <scope>NUCLEOTIDE SEQUENCE</scope>
    <source>
        <strain evidence="8">USNM1676648</strain>
        <tissue evidence="8">Polyp</tissue>
    </source>
</reference>
<evidence type="ECO:0000256" key="3">
    <source>
        <dbReference type="ARBA" id="ARBA00022514"/>
    </source>
</evidence>
<dbReference type="SMART" id="SM00207">
    <property type="entry name" value="TNF"/>
    <property type="match status" value="1"/>
</dbReference>
<keyword evidence="6" id="KW-1133">Transmembrane helix</keyword>
<dbReference type="Pfam" id="PF01391">
    <property type="entry name" value="Collagen"/>
    <property type="match status" value="1"/>
</dbReference>
<dbReference type="GO" id="GO:0016020">
    <property type="term" value="C:membrane"/>
    <property type="evidence" value="ECO:0007669"/>
    <property type="project" value="UniProtKB-SubCell"/>
</dbReference>
<feature type="region of interest" description="Disordered" evidence="5">
    <location>
        <begin position="107"/>
        <end position="299"/>
    </location>
</feature>
<dbReference type="EMBL" id="MU825888">
    <property type="protein sequence ID" value="KAJ7384327.1"/>
    <property type="molecule type" value="Genomic_DNA"/>
</dbReference>
<dbReference type="InterPro" id="IPR008983">
    <property type="entry name" value="Tumour_necrosis_fac-like_dom"/>
</dbReference>
<dbReference type="GO" id="GO:0006955">
    <property type="term" value="P:immune response"/>
    <property type="evidence" value="ECO:0007669"/>
    <property type="project" value="InterPro"/>
</dbReference>
<sequence length="424" mass="46315">MESSRDDDKKFERPIEFSRSRWSCTCGNHSGPNLANLLCFSFVFNIVFVVLFVVVFIQLENVQTRLQKLESPLIEEPSKVTARPLRENTSRTPFPLISTNVTSTPILLKSMPSPHVSRRSTTQADPTKSSLPEKLKKHPKVDKVTRDYVKKVIKRQLHEYTRGRSPPCPCQGPKGEEGPRGRKGASGDTGPQGPPGNNGQHGLTGLQGIQGIPGPKGEPGAKGDIGKGIQGPKGGVGLPGKEGPSGKKGNQGVKGERGERGEQGPSGEKGDTGSLESSQRPSAHLTGHSRNTQNSPRSGILRHWENNLGYAHSAGGMQYENGELIIPLTGRYYVYSQLYFQVEDDRAHMIHFVHLNRTGNQQVIMRSVTSRCRAKKAKLYLYSSYQGAVFELHDGDHILVGVSEGYTKSISMGESASFFGAFLV</sequence>
<dbReference type="Pfam" id="PF00229">
    <property type="entry name" value="TNF"/>
    <property type="match status" value="1"/>
</dbReference>
<gene>
    <name evidence="8" type="primary">TNFSF10</name>
    <name evidence="8" type="ORF">OS493_022434</name>
</gene>
<name>A0A9X0D223_9CNID</name>
<keyword evidence="3" id="KW-0202">Cytokine</keyword>
<dbReference type="InterPro" id="IPR008160">
    <property type="entry name" value="Collagen"/>
</dbReference>
<dbReference type="SUPFAM" id="SSF49842">
    <property type="entry name" value="TNF-like"/>
    <property type="match status" value="1"/>
</dbReference>
<feature type="compositionally biased region" description="Basic and acidic residues" evidence="5">
    <location>
        <begin position="141"/>
        <end position="162"/>
    </location>
</feature>
<dbReference type="PANTHER" id="PTHR11471:SF13">
    <property type="entry name" value="TNF FAMILY PROFILE DOMAIN-CONTAINING PROTEIN"/>
    <property type="match status" value="1"/>
</dbReference>
<accession>A0A9X0D223</accession>
<evidence type="ECO:0000256" key="4">
    <source>
        <dbReference type="ARBA" id="ARBA00023136"/>
    </source>
</evidence>
<keyword evidence="9" id="KW-1185">Reference proteome</keyword>
<dbReference type="Proteomes" id="UP001163046">
    <property type="component" value="Unassembled WGS sequence"/>
</dbReference>
<keyword evidence="4 6" id="KW-0472">Membrane</keyword>
<comment type="similarity">
    <text evidence="2">Belongs to the tumor necrosis factor family.</text>
</comment>
<keyword evidence="6" id="KW-0812">Transmembrane</keyword>
<dbReference type="GO" id="GO:0005615">
    <property type="term" value="C:extracellular space"/>
    <property type="evidence" value="ECO:0007669"/>
    <property type="project" value="UniProtKB-KW"/>
</dbReference>
<evidence type="ECO:0000259" key="7">
    <source>
        <dbReference type="PROSITE" id="PS50049"/>
    </source>
</evidence>
<dbReference type="CDD" id="cd00184">
    <property type="entry name" value="TNF"/>
    <property type="match status" value="1"/>
</dbReference>
<evidence type="ECO:0000256" key="1">
    <source>
        <dbReference type="ARBA" id="ARBA00004370"/>
    </source>
</evidence>
<dbReference type="Gene3D" id="2.60.120.40">
    <property type="match status" value="1"/>
</dbReference>
<feature type="transmembrane region" description="Helical" evidence="6">
    <location>
        <begin position="37"/>
        <end position="59"/>
    </location>
</feature>
<dbReference type="InterPro" id="IPR006052">
    <property type="entry name" value="TNF_dom"/>
</dbReference>
<evidence type="ECO:0000256" key="5">
    <source>
        <dbReference type="SAM" id="MobiDB-lite"/>
    </source>
</evidence>
<dbReference type="PANTHER" id="PTHR11471">
    <property type="entry name" value="TUMOR NECROSIS FACTOR FAMILY MEMBER"/>
    <property type="match status" value="1"/>
</dbReference>